<keyword evidence="4" id="KW-1185">Reference proteome</keyword>
<protein>
    <recommendedName>
        <fullName evidence="2">WAP domain-containing protein</fullName>
    </recommendedName>
</protein>
<comment type="caution">
    <text evidence="3">The sequence shown here is derived from an EMBL/GenBank/DDBJ whole genome shotgun (WGS) entry which is preliminary data.</text>
</comment>
<evidence type="ECO:0000313" key="4">
    <source>
        <dbReference type="Proteomes" id="UP001066276"/>
    </source>
</evidence>
<dbReference type="GO" id="GO:0005576">
    <property type="term" value="C:extracellular region"/>
    <property type="evidence" value="ECO:0007669"/>
    <property type="project" value="InterPro"/>
</dbReference>
<proteinExistence type="predicted"/>
<evidence type="ECO:0000256" key="1">
    <source>
        <dbReference type="SAM" id="MobiDB-lite"/>
    </source>
</evidence>
<feature type="region of interest" description="Disordered" evidence="1">
    <location>
        <begin position="117"/>
        <end position="219"/>
    </location>
</feature>
<dbReference type="GO" id="GO:0030414">
    <property type="term" value="F:peptidase inhibitor activity"/>
    <property type="evidence" value="ECO:0007669"/>
    <property type="project" value="InterPro"/>
</dbReference>
<feature type="domain" description="WAP" evidence="2">
    <location>
        <begin position="80"/>
        <end position="106"/>
    </location>
</feature>
<evidence type="ECO:0000259" key="2">
    <source>
        <dbReference type="Pfam" id="PF00095"/>
    </source>
</evidence>
<dbReference type="Gene3D" id="4.10.75.10">
    <property type="entry name" value="Elafin-like"/>
    <property type="match status" value="1"/>
</dbReference>
<evidence type="ECO:0000313" key="3">
    <source>
        <dbReference type="EMBL" id="KAJ1122054.1"/>
    </source>
</evidence>
<dbReference type="Pfam" id="PF00095">
    <property type="entry name" value="WAP"/>
    <property type="match status" value="1"/>
</dbReference>
<feature type="compositionally biased region" description="Basic and acidic residues" evidence="1">
    <location>
        <begin position="117"/>
        <end position="128"/>
    </location>
</feature>
<reference evidence="3" key="1">
    <citation type="journal article" date="2022" name="bioRxiv">
        <title>Sequencing and chromosome-scale assembly of the giantPleurodeles waltlgenome.</title>
        <authorList>
            <person name="Brown T."/>
            <person name="Elewa A."/>
            <person name="Iarovenko S."/>
            <person name="Subramanian E."/>
            <person name="Araus A.J."/>
            <person name="Petzold A."/>
            <person name="Susuki M."/>
            <person name="Suzuki K.-i.T."/>
            <person name="Hayashi T."/>
            <person name="Toyoda A."/>
            <person name="Oliveira C."/>
            <person name="Osipova E."/>
            <person name="Leigh N.D."/>
            <person name="Simon A."/>
            <person name="Yun M.H."/>
        </authorList>
    </citation>
    <scope>NUCLEOTIDE SEQUENCE</scope>
    <source>
        <strain evidence="3">20211129_DDA</strain>
        <tissue evidence="3">Liver</tissue>
    </source>
</reference>
<accession>A0AAV7P2V8</accession>
<dbReference type="InterPro" id="IPR008197">
    <property type="entry name" value="WAP_dom"/>
</dbReference>
<organism evidence="3 4">
    <name type="scientific">Pleurodeles waltl</name>
    <name type="common">Iberian ribbed newt</name>
    <dbReference type="NCBI Taxonomy" id="8319"/>
    <lineage>
        <taxon>Eukaryota</taxon>
        <taxon>Metazoa</taxon>
        <taxon>Chordata</taxon>
        <taxon>Craniata</taxon>
        <taxon>Vertebrata</taxon>
        <taxon>Euteleostomi</taxon>
        <taxon>Amphibia</taxon>
        <taxon>Batrachia</taxon>
        <taxon>Caudata</taxon>
        <taxon>Salamandroidea</taxon>
        <taxon>Salamandridae</taxon>
        <taxon>Pleurodelinae</taxon>
        <taxon>Pleurodeles</taxon>
    </lineage>
</organism>
<sequence>MKKPGMCLEEFFAKHPKALELFKTKMTETSESSEETSVYKAHQRRAPTETKGWAKPQKKDDHFPHGKPKRWHLLDFSKLPSCSLDKDCDGMWKCCHTMCGKRCMKPMFEDRRLMEEEERGFDKDDTEGKGTYLGGAKRPKVKLEEQEPVPKEEHAVQKQPPNEEYDGQKPSPKEQNTTQTPSPKEGYAVEKPSPNQQYAVQAPAPEEGHAVEESSPNQD</sequence>
<gene>
    <name evidence="3" type="ORF">NDU88_000559</name>
</gene>
<feature type="region of interest" description="Disordered" evidence="1">
    <location>
        <begin position="25"/>
        <end position="65"/>
    </location>
</feature>
<dbReference type="AlphaFoldDB" id="A0AAV7P2V8"/>
<name>A0AAV7P2V8_PLEWA</name>
<feature type="compositionally biased region" description="Polar residues" evidence="1">
    <location>
        <begin position="173"/>
        <end position="182"/>
    </location>
</feature>
<feature type="compositionally biased region" description="Basic and acidic residues" evidence="1">
    <location>
        <begin position="141"/>
        <end position="156"/>
    </location>
</feature>
<dbReference type="Proteomes" id="UP001066276">
    <property type="component" value="Chromosome 7"/>
</dbReference>
<dbReference type="SUPFAM" id="SSF57256">
    <property type="entry name" value="Elafin-like"/>
    <property type="match status" value="1"/>
</dbReference>
<dbReference type="EMBL" id="JANPWB010000011">
    <property type="protein sequence ID" value="KAJ1122054.1"/>
    <property type="molecule type" value="Genomic_DNA"/>
</dbReference>
<dbReference type="InterPro" id="IPR036645">
    <property type="entry name" value="Elafin-like_sf"/>
</dbReference>